<dbReference type="PROSITE" id="PS50240">
    <property type="entry name" value="TRYPSIN_DOM"/>
    <property type="match status" value="1"/>
</dbReference>
<dbReference type="GO" id="GO:0006508">
    <property type="term" value="P:proteolysis"/>
    <property type="evidence" value="ECO:0007669"/>
    <property type="project" value="UniProtKB-KW"/>
</dbReference>
<gene>
    <name evidence="9" type="ORF">WN55_06113</name>
</gene>
<keyword evidence="2" id="KW-0964">Secreted</keyword>
<evidence type="ECO:0000256" key="4">
    <source>
        <dbReference type="ARBA" id="ARBA00022801"/>
    </source>
</evidence>
<evidence type="ECO:0000313" key="9">
    <source>
        <dbReference type="EMBL" id="KZC05938.1"/>
    </source>
</evidence>
<evidence type="ECO:0000256" key="5">
    <source>
        <dbReference type="ARBA" id="ARBA00022825"/>
    </source>
</evidence>
<dbReference type="InterPro" id="IPR001314">
    <property type="entry name" value="Peptidase_S1A"/>
</dbReference>
<dbReference type="SMART" id="SM00020">
    <property type="entry name" value="Tryp_SPc"/>
    <property type="match status" value="1"/>
</dbReference>
<keyword evidence="5 7" id="KW-0720">Serine protease</keyword>
<dbReference type="OrthoDB" id="6339452at2759"/>
<accession>A0A154P3Y1</accession>
<dbReference type="PROSITE" id="PS00134">
    <property type="entry name" value="TRYPSIN_HIS"/>
    <property type="match status" value="1"/>
</dbReference>
<evidence type="ECO:0000259" key="8">
    <source>
        <dbReference type="PROSITE" id="PS50240"/>
    </source>
</evidence>
<dbReference type="PROSITE" id="PS00135">
    <property type="entry name" value="TRYPSIN_SER"/>
    <property type="match status" value="1"/>
</dbReference>
<dbReference type="PANTHER" id="PTHR24252:SF7">
    <property type="entry name" value="HYALIN"/>
    <property type="match status" value="1"/>
</dbReference>
<dbReference type="EMBL" id="KQ434803">
    <property type="protein sequence ID" value="KZC05938.1"/>
    <property type="molecule type" value="Genomic_DNA"/>
</dbReference>
<comment type="subcellular location">
    <subcellularLocation>
        <location evidence="1">Secreted</location>
    </subcellularLocation>
</comment>
<dbReference type="SUPFAM" id="SSF50494">
    <property type="entry name" value="Trypsin-like serine proteases"/>
    <property type="match status" value="1"/>
</dbReference>
<dbReference type="Pfam" id="PF00089">
    <property type="entry name" value="Trypsin"/>
    <property type="match status" value="1"/>
</dbReference>
<evidence type="ECO:0000256" key="6">
    <source>
        <dbReference type="ARBA" id="ARBA00023157"/>
    </source>
</evidence>
<dbReference type="InterPro" id="IPR009003">
    <property type="entry name" value="Peptidase_S1_PA"/>
</dbReference>
<evidence type="ECO:0000256" key="7">
    <source>
        <dbReference type="RuleBase" id="RU363034"/>
    </source>
</evidence>
<dbReference type="InterPro" id="IPR043504">
    <property type="entry name" value="Peptidase_S1_PA_chymotrypsin"/>
</dbReference>
<dbReference type="AlphaFoldDB" id="A0A154P3Y1"/>
<organism evidence="9 10">
    <name type="scientific">Dufourea novaeangliae</name>
    <name type="common">Sweat bee</name>
    <dbReference type="NCBI Taxonomy" id="178035"/>
    <lineage>
        <taxon>Eukaryota</taxon>
        <taxon>Metazoa</taxon>
        <taxon>Ecdysozoa</taxon>
        <taxon>Arthropoda</taxon>
        <taxon>Hexapoda</taxon>
        <taxon>Insecta</taxon>
        <taxon>Pterygota</taxon>
        <taxon>Neoptera</taxon>
        <taxon>Endopterygota</taxon>
        <taxon>Hymenoptera</taxon>
        <taxon>Apocrita</taxon>
        <taxon>Aculeata</taxon>
        <taxon>Apoidea</taxon>
        <taxon>Anthophila</taxon>
        <taxon>Halictidae</taxon>
        <taxon>Rophitinae</taxon>
        <taxon>Dufourea</taxon>
    </lineage>
</organism>
<keyword evidence="3 7" id="KW-0645">Protease</keyword>
<keyword evidence="4 7" id="KW-0378">Hydrolase</keyword>
<dbReference type="STRING" id="178035.A0A154P3Y1"/>
<dbReference type="GO" id="GO:0005576">
    <property type="term" value="C:extracellular region"/>
    <property type="evidence" value="ECO:0007669"/>
    <property type="project" value="UniProtKB-SubCell"/>
</dbReference>
<dbReference type="InterPro" id="IPR018114">
    <property type="entry name" value="TRYPSIN_HIS"/>
</dbReference>
<keyword evidence="6" id="KW-1015">Disulfide bond</keyword>
<dbReference type="Gene3D" id="2.40.10.10">
    <property type="entry name" value="Trypsin-like serine proteases"/>
    <property type="match status" value="2"/>
</dbReference>
<feature type="non-terminal residue" evidence="9">
    <location>
        <position position="1"/>
    </location>
</feature>
<dbReference type="FunFam" id="2.40.10.10:FF:000015">
    <property type="entry name" value="Atrial natriuretic peptide-converting enzyme"/>
    <property type="match status" value="1"/>
</dbReference>
<dbReference type="Proteomes" id="UP000076502">
    <property type="component" value="Unassembled WGS sequence"/>
</dbReference>
<dbReference type="PRINTS" id="PR00722">
    <property type="entry name" value="CHYMOTRYPSIN"/>
</dbReference>
<evidence type="ECO:0000256" key="1">
    <source>
        <dbReference type="ARBA" id="ARBA00004613"/>
    </source>
</evidence>
<reference evidence="9 10" key="1">
    <citation type="submission" date="2015-07" db="EMBL/GenBank/DDBJ databases">
        <title>The genome of Dufourea novaeangliae.</title>
        <authorList>
            <person name="Pan H."/>
            <person name="Kapheim K."/>
        </authorList>
    </citation>
    <scope>NUCLEOTIDE SEQUENCE [LARGE SCALE GENOMIC DNA]</scope>
    <source>
        <strain evidence="9">0120121106</strain>
        <tissue evidence="9">Whole body</tissue>
    </source>
</reference>
<dbReference type="CDD" id="cd00190">
    <property type="entry name" value="Tryp_SPc"/>
    <property type="match status" value="1"/>
</dbReference>
<dbReference type="PANTHER" id="PTHR24252">
    <property type="entry name" value="ACROSIN-RELATED"/>
    <property type="match status" value="1"/>
</dbReference>
<evidence type="ECO:0000313" key="10">
    <source>
        <dbReference type="Proteomes" id="UP000076502"/>
    </source>
</evidence>
<keyword evidence="10" id="KW-1185">Reference proteome</keyword>
<name>A0A154P3Y1_DUFNO</name>
<evidence type="ECO:0000256" key="2">
    <source>
        <dbReference type="ARBA" id="ARBA00022525"/>
    </source>
</evidence>
<dbReference type="InterPro" id="IPR033116">
    <property type="entry name" value="TRYPSIN_SER"/>
</dbReference>
<sequence length="285" mass="31474">CDEYGKPTLSSTGVQHLDGSNDKVFTLTSQNCKDANKLVVGGVTATPNEFPHMVALGTRTAHGTFHTSCGGSLISPEWVLTAAHCFKERLTHVRIGLHNVQNNQEGTITTIKNTIRHPNYNSAAMYNDIALVRLNKPVEITNYIRPACLYDEFDTIPQTATVTGWGTTDYDDEEGSNLLQKAELDIIDNLKCSTIYLYQKITKLPYGIIPRMICAGDERGGWKKDTCQGDSGGPLQIVHPKNSCLFQVVGITSFGIGCAFPNNPGVYTRVAHYLNWIEDIVWPEH</sequence>
<protein>
    <submittedName>
        <fullName evidence="9">Serine protease snake</fullName>
    </submittedName>
</protein>
<dbReference type="InterPro" id="IPR001254">
    <property type="entry name" value="Trypsin_dom"/>
</dbReference>
<proteinExistence type="predicted"/>
<feature type="domain" description="Peptidase S1" evidence="8">
    <location>
        <begin position="39"/>
        <end position="282"/>
    </location>
</feature>
<dbReference type="GO" id="GO:0004252">
    <property type="term" value="F:serine-type endopeptidase activity"/>
    <property type="evidence" value="ECO:0007669"/>
    <property type="project" value="InterPro"/>
</dbReference>
<evidence type="ECO:0000256" key="3">
    <source>
        <dbReference type="ARBA" id="ARBA00022670"/>
    </source>
</evidence>